<evidence type="ECO:0000256" key="14">
    <source>
        <dbReference type="SAM" id="MobiDB-lite"/>
    </source>
</evidence>
<evidence type="ECO:0000256" key="4">
    <source>
        <dbReference type="ARBA" id="ARBA00008233"/>
    </source>
</evidence>
<evidence type="ECO:0000256" key="10">
    <source>
        <dbReference type="ARBA" id="ARBA00023128"/>
    </source>
</evidence>
<evidence type="ECO:0000256" key="13">
    <source>
        <dbReference type="SAM" id="Coils"/>
    </source>
</evidence>
<dbReference type="GO" id="GO:0005741">
    <property type="term" value="C:mitochondrial outer membrane"/>
    <property type="evidence" value="ECO:0007669"/>
    <property type="project" value="UniProtKB-SubCell"/>
</dbReference>
<keyword evidence="10" id="KW-0496">Mitochondrion</keyword>
<dbReference type="PANTHER" id="PTHR21771:SF0">
    <property type="entry name" value="MITOCHONDRIA-EATING PROTEIN"/>
    <property type="match status" value="1"/>
</dbReference>
<keyword evidence="9" id="KW-0446">Lipid-binding</keyword>
<evidence type="ECO:0000259" key="15">
    <source>
        <dbReference type="Pfam" id="PF16026"/>
    </source>
</evidence>
<dbReference type="AlphaFoldDB" id="A0A6J8A5M1"/>
<dbReference type="PANTHER" id="PTHR21771">
    <property type="entry name" value="MITOCHONDRIA-EATING PROTEIN-RELATED"/>
    <property type="match status" value="1"/>
</dbReference>
<reference evidence="16 17" key="1">
    <citation type="submission" date="2020-06" db="EMBL/GenBank/DDBJ databases">
        <authorList>
            <person name="Li R."/>
            <person name="Bekaert M."/>
        </authorList>
    </citation>
    <scope>NUCLEOTIDE SEQUENCE [LARGE SCALE GENOMIC DNA]</scope>
    <source>
        <strain evidence="17">wild</strain>
    </source>
</reference>
<keyword evidence="8 13" id="KW-0175">Coiled coil</keyword>
<feature type="compositionally biased region" description="Polar residues" evidence="14">
    <location>
        <begin position="152"/>
        <end position="161"/>
    </location>
</feature>
<feature type="domain" description="Mitochondria-eating protein C-terminal" evidence="15">
    <location>
        <begin position="451"/>
        <end position="646"/>
    </location>
</feature>
<dbReference type="InterPro" id="IPR026169">
    <property type="entry name" value="MIEAP"/>
</dbReference>
<accession>A0A6J8A5M1</accession>
<sequence>MDGTNLPFEKDKVVLELFRDSFFHITTCVKDEIVLPEIRPKFPDLEEDYEKLLHEDEKYILFKTIREELIKRWGQHIDRTKKANTKLHECEQILKRIWDINRNFKINIESLKLPAEEQNNSYFRHLKILYAVEPFLESIRIEQKEKPPTVTREGQNQTATKGNIDERPRESNDSSKDERDSDNDDIQTSDNPRQRQNESQDESSSSKTETESIDSGIDEIKNHKTCDENLRKEEPKQDQAMDTSETSNSKVVIHEEIKKLHRHNEELKTKLEEKTKAATKAMHALEIRNKEVVQMTVKIEKLETSNNDLENKIESYESNKKSMEQHCNQIELENRTFKDEIESISKLPDSELRKRVKMLQDRIKKYQTAYNQQKEIIENLKKENETLQQRLAPQRPQTAPVSYAKEYRDTKKQVESLKAEKESLMQRLSMVAGRKMKDNNPAIADLSDSNRPEKLSEKFREIYDNAWTDVLDYITDTDKVQDDVIVKEIVWVLQQIYDQCKDQITKRKLTIIKAIGYPEDTFQKQYSGGKDGHDPNVKIIKDLVQGSANRICDNVIQDIKDLAAVTEILQKGKKKADEFVTKCSMLCLLMVVQDPPVVLDFSCKHGDPFNKDLFSPFTSSGDVIDYLVWPVMFLSENGALMSKGIAQGKKKKKKKKQDEEK</sequence>
<evidence type="ECO:0000256" key="12">
    <source>
        <dbReference type="ARBA" id="ARBA00032687"/>
    </source>
</evidence>
<dbReference type="GO" id="GO:0008289">
    <property type="term" value="F:lipid binding"/>
    <property type="evidence" value="ECO:0007669"/>
    <property type="project" value="UniProtKB-KW"/>
</dbReference>
<feature type="compositionally biased region" description="Basic and acidic residues" evidence="14">
    <location>
        <begin position="218"/>
        <end position="239"/>
    </location>
</feature>
<evidence type="ECO:0000256" key="8">
    <source>
        <dbReference type="ARBA" id="ARBA00023054"/>
    </source>
</evidence>
<evidence type="ECO:0000256" key="5">
    <source>
        <dbReference type="ARBA" id="ARBA00019863"/>
    </source>
</evidence>
<keyword evidence="7" id="KW-1000">Mitochondrion outer membrane</keyword>
<evidence type="ECO:0000313" key="16">
    <source>
        <dbReference type="EMBL" id="CAC5361939.1"/>
    </source>
</evidence>
<evidence type="ECO:0000313" key="17">
    <source>
        <dbReference type="Proteomes" id="UP000507470"/>
    </source>
</evidence>
<evidence type="ECO:0000256" key="7">
    <source>
        <dbReference type="ARBA" id="ARBA00022787"/>
    </source>
</evidence>
<dbReference type="Proteomes" id="UP000507470">
    <property type="component" value="Unassembled WGS sequence"/>
</dbReference>
<evidence type="ECO:0000256" key="2">
    <source>
        <dbReference type="ARBA" id="ARBA00004305"/>
    </source>
</evidence>
<evidence type="ECO:0000256" key="11">
    <source>
        <dbReference type="ARBA" id="ARBA00023136"/>
    </source>
</evidence>
<evidence type="ECO:0000256" key="9">
    <source>
        <dbReference type="ARBA" id="ARBA00023121"/>
    </source>
</evidence>
<dbReference type="GO" id="GO:0035695">
    <property type="term" value="P:mitophagy by internal vacuole formation"/>
    <property type="evidence" value="ECO:0007669"/>
    <property type="project" value="TreeGrafter"/>
</dbReference>
<comment type="similarity">
    <text evidence="4">Belongs to the MIEAP family.</text>
</comment>
<evidence type="ECO:0000256" key="1">
    <source>
        <dbReference type="ARBA" id="ARBA00004294"/>
    </source>
</evidence>
<keyword evidence="17" id="KW-1185">Reference proteome</keyword>
<feature type="region of interest" description="Disordered" evidence="14">
    <location>
        <begin position="143"/>
        <end position="249"/>
    </location>
</feature>
<keyword evidence="6" id="KW-0963">Cytoplasm</keyword>
<gene>
    <name evidence="16" type="ORF">MCOR_3876</name>
</gene>
<comment type="subcellular location">
    <subcellularLocation>
        <location evidence="3">Cytoplasm</location>
    </subcellularLocation>
    <subcellularLocation>
        <location evidence="2">Mitochondrion matrix</location>
    </subcellularLocation>
    <subcellularLocation>
        <location evidence="1">Mitochondrion outer membrane</location>
    </subcellularLocation>
</comment>
<keyword evidence="11" id="KW-0472">Membrane</keyword>
<dbReference type="Gene3D" id="1.10.287.1490">
    <property type="match status" value="1"/>
</dbReference>
<dbReference type="InterPro" id="IPR031981">
    <property type="entry name" value="MIEAP_C"/>
</dbReference>
<name>A0A6J8A5M1_MYTCO</name>
<protein>
    <recommendedName>
        <fullName evidence="5">Mitochondria-eating protein</fullName>
    </recommendedName>
    <alternativeName>
        <fullName evidence="12">Spermatogenesis-associated protein 18</fullName>
    </alternativeName>
</protein>
<proteinExistence type="inferred from homology"/>
<evidence type="ECO:0000256" key="6">
    <source>
        <dbReference type="ARBA" id="ARBA00022490"/>
    </source>
</evidence>
<dbReference type="EMBL" id="CACVKT020000714">
    <property type="protein sequence ID" value="CAC5361939.1"/>
    <property type="molecule type" value="Genomic_DNA"/>
</dbReference>
<dbReference type="GO" id="GO:0035694">
    <property type="term" value="P:mitochondrial protein catabolic process"/>
    <property type="evidence" value="ECO:0007669"/>
    <property type="project" value="InterPro"/>
</dbReference>
<evidence type="ECO:0000256" key="3">
    <source>
        <dbReference type="ARBA" id="ARBA00004496"/>
    </source>
</evidence>
<organism evidence="16 17">
    <name type="scientific">Mytilus coruscus</name>
    <name type="common">Sea mussel</name>
    <dbReference type="NCBI Taxonomy" id="42192"/>
    <lineage>
        <taxon>Eukaryota</taxon>
        <taxon>Metazoa</taxon>
        <taxon>Spiralia</taxon>
        <taxon>Lophotrochozoa</taxon>
        <taxon>Mollusca</taxon>
        <taxon>Bivalvia</taxon>
        <taxon>Autobranchia</taxon>
        <taxon>Pteriomorphia</taxon>
        <taxon>Mytilida</taxon>
        <taxon>Mytiloidea</taxon>
        <taxon>Mytilidae</taxon>
        <taxon>Mytilinae</taxon>
        <taxon>Mytilus</taxon>
    </lineage>
</organism>
<dbReference type="OrthoDB" id="6138962at2759"/>
<feature type="coiled-coil region" evidence="13">
    <location>
        <begin position="253"/>
        <end position="427"/>
    </location>
</feature>
<feature type="compositionally biased region" description="Basic and acidic residues" evidence="14">
    <location>
        <begin position="163"/>
        <end position="179"/>
    </location>
</feature>
<dbReference type="GO" id="GO:0005759">
    <property type="term" value="C:mitochondrial matrix"/>
    <property type="evidence" value="ECO:0007669"/>
    <property type="project" value="UniProtKB-SubCell"/>
</dbReference>
<feature type="compositionally biased region" description="Polar residues" evidence="14">
    <location>
        <begin position="240"/>
        <end position="249"/>
    </location>
</feature>
<dbReference type="Pfam" id="PF16026">
    <property type="entry name" value="MIEAP"/>
    <property type="match status" value="1"/>
</dbReference>